<dbReference type="InterPro" id="IPR027417">
    <property type="entry name" value="P-loop_NTPase"/>
</dbReference>
<dbReference type="PANTHER" id="PTHR13710">
    <property type="entry name" value="DNA HELICASE RECQ FAMILY MEMBER"/>
    <property type="match status" value="1"/>
</dbReference>
<dbReference type="GO" id="GO:0000724">
    <property type="term" value="P:double-strand break repair via homologous recombination"/>
    <property type="evidence" value="ECO:0007669"/>
    <property type="project" value="TreeGrafter"/>
</dbReference>
<accession>A0A409W8V7</accession>
<evidence type="ECO:0000256" key="5">
    <source>
        <dbReference type="ARBA" id="ARBA00034808"/>
    </source>
</evidence>
<dbReference type="GO" id="GO:0005694">
    <property type="term" value="C:chromosome"/>
    <property type="evidence" value="ECO:0007669"/>
    <property type="project" value="TreeGrafter"/>
</dbReference>
<keyword evidence="8" id="KW-1185">Reference proteome</keyword>
<reference evidence="7 8" key="1">
    <citation type="journal article" date="2018" name="Evol. Lett.">
        <title>Horizontal gene cluster transfer increased hallucinogenic mushroom diversity.</title>
        <authorList>
            <person name="Reynolds H.T."/>
            <person name="Vijayakumar V."/>
            <person name="Gluck-Thaler E."/>
            <person name="Korotkin H.B."/>
            <person name="Matheny P.B."/>
            <person name="Slot J.C."/>
        </authorList>
    </citation>
    <scope>NUCLEOTIDE SEQUENCE [LARGE SCALE GENOMIC DNA]</scope>
    <source>
        <strain evidence="7 8">SRW20</strain>
    </source>
</reference>
<name>A0A409W8V7_9AGAR</name>
<evidence type="ECO:0000256" key="2">
    <source>
        <dbReference type="ARBA" id="ARBA00023125"/>
    </source>
</evidence>
<dbReference type="Gene3D" id="3.40.50.300">
    <property type="entry name" value="P-loop containing nucleotide triphosphate hydrolases"/>
    <property type="match status" value="2"/>
</dbReference>
<dbReference type="GO" id="GO:0043138">
    <property type="term" value="F:3'-5' DNA helicase activity"/>
    <property type="evidence" value="ECO:0007669"/>
    <property type="project" value="UniProtKB-EC"/>
</dbReference>
<comment type="catalytic activity">
    <reaction evidence="4">
        <text>Couples ATP hydrolysis with the unwinding of duplex DNA by translocating in the 3'-5' direction.</text>
        <dbReference type="EC" id="5.6.2.4"/>
    </reaction>
</comment>
<dbReference type="SUPFAM" id="SSF52540">
    <property type="entry name" value="P-loop containing nucleoside triphosphate hydrolases"/>
    <property type="match status" value="1"/>
</dbReference>
<sequence length="285" mass="31690">MISSGGMYVPLNPPSCRITHSKILQENVYDPVLHKIGHARHLIATVEQLSKSSAGHFGRLATLIRNCPSFQKISKKIVRLDIDEAHCIYTAGSPLYGLPAFRPSWSLLPNLIAHFPRLTRVHAFSATLPPHILKSVANVLKPDYTFIHVTSNRPNTMYATHQVHGAIDNLHNYECFVQQPFDLDKQPHNLTTKIADHLNSCLPVQFRGARIVHHYHSGMSEEYLQQVHDSFIDPNGSCRILVATSGESVGVDFPNVKIVCAADLPSTIVDVLQRAGRALRASMET</sequence>
<dbReference type="GO" id="GO:0009378">
    <property type="term" value="F:four-way junction helicase activity"/>
    <property type="evidence" value="ECO:0007669"/>
    <property type="project" value="TreeGrafter"/>
</dbReference>
<evidence type="ECO:0000256" key="1">
    <source>
        <dbReference type="ARBA" id="ARBA00005446"/>
    </source>
</evidence>
<dbReference type="InterPro" id="IPR001650">
    <property type="entry name" value="Helicase_C-like"/>
</dbReference>
<evidence type="ECO:0000256" key="3">
    <source>
        <dbReference type="ARBA" id="ARBA00023235"/>
    </source>
</evidence>
<dbReference type="SMART" id="SM00490">
    <property type="entry name" value="HELICc"/>
    <property type="match status" value="1"/>
</dbReference>
<organism evidence="7 8">
    <name type="scientific">Gymnopilus dilepis</name>
    <dbReference type="NCBI Taxonomy" id="231916"/>
    <lineage>
        <taxon>Eukaryota</taxon>
        <taxon>Fungi</taxon>
        <taxon>Dikarya</taxon>
        <taxon>Basidiomycota</taxon>
        <taxon>Agaricomycotina</taxon>
        <taxon>Agaricomycetes</taxon>
        <taxon>Agaricomycetidae</taxon>
        <taxon>Agaricales</taxon>
        <taxon>Agaricineae</taxon>
        <taxon>Hymenogastraceae</taxon>
        <taxon>Gymnopilus</taxon>
    </lineage>
</organism>
<dbReference type="PROSITE" id="PS51194">
    <property type="entry name" value="HELICASE_CTER"/>
    <property type="match status" value="1"/>
</dbReference>
<dbReference type="InParanoid" id="A0A409W8V7"/>
<dbReference type="PANTHER" id="PTHR13710:SF105">
    <property type="entry name" value="ATP-DEPENDENT DNA HELICASE Q1"/>
    <property type="match status" value="1"/>
</dbReference>
<protein>
    <recommendedName>
        <fullName evidence="5">DNA 3'-5' helicase</fullName>
        <ecNumber evidence="5">5.6.2.4</ecNumber>
    </recommendedName>
</protein>
<evidence type="ECO:0000256" key="4">
    <source>
        <dbReference type="ARBA" id="ARBA00034617"/>
    </source>
</evidence>
<keyword evidence="2" id="KW-0238">DNA-binding</keyword>
<comment type="similarity">
    <text evidence="1">Belongs to the helicase family. RecQ subfamily.</text>
</comment>
<dbReference type="STRING" id="231916.A0A409W8V7"/>
<dbReference type="EC" id="5.6.2.4" evidence="5"/>
<proteinExistence type="inferred from homology"/>
<evidence type="ECO:0000313" key="7">
    <source>
        <dbReference type="EMBL" id="PPQ74938.1"/>
    </source>
</evidence>
<evidence type="ECO:0000259" key="6">
    <source>
        <dbReference type="PROSITE" id="PS51194"/>
    </source>
</evidence>
<dbReference type="GO" id="GO:0003677">
    <property type="term" value="F:DNA binding"/>
    <property type="evidence" value="ECO:0007669"/>
    <property type="project" value="UniProtKB-KW"/>
</dbReference>
<gene>
    <name evidence="7" type="ORF">CVT26_011412</name>
</gene>
<dbReference type="GO" id="GO:0005737">
    <property type="term" value="C:cytoplasm"/>
    <property type="evidence" value="ECO:0007669"/>
    <property type="project" value="TreeGrafter"/>
</dbReference>
<dbReference type="EMBL" id="NHYE01005301">
    <property type="protein sequence ID" value="PPQ74938.1"/>
    <property type="molecule type" value="Genomic_DNA"/>
</dbReference>
<evidence type="ECO:0000313" key="8">
    <source>
        <dbReference type="Proteomes" id="UP000284706"/>
    </source>
</evidence>
<feature type="non-terminal residue" evidence="7">
    <location>
        <position position="285"/>
    </location>
</feature>
<feature type="domain" description="Helicase C-terminal" evidence="6">
    <location>
        <begin position="166"/>
        <end position="285"/>
    </location>
</feature>
<dbReference type="OrthoDB" id="3052996at2759"/>
<dbReference type="Pfam" id="PF00271">
    <property type="entry name" value="Helicase_C"/>
    <property type="match status" value="1"/>
</dbReference>
<keyword evidence="3" id="KW-0413">Isomerase</keyword>
<comment type="caution">
    <text evidence="7">The sequence shown here is derived from an EMBL/GenBank/DDBJ whole genome shotgun (WGS) entry which is preliminary data.</text>
</comment>
<dbReference type="Proteomes" id="UP000284706">
    <property type="component" value="Unassembled WGS sequence"/>
</dbReference>
<dbReference type="AlphaFoldDB" id="A0A409W8V7"/>